<reference evidence="1 2" key="1">
    <citation type="submission" date="2018-08" db="EMBL/GenBank/DDBJ databases">
        <title>Genomic Encyclopedia of Archaeal and Bacterial Type Strains, Phase II (KMG-II): from individual species to whole genera.</title>
        <authorList>
            <person name="Goeker M."/>
        </authorList>
    </citation>
    <scope>NUCLEOTIDE SEQUENCE [LARGE SCALE GENOMIC DNA]</scope>
    <source>
        <strain evidence="1 2">DSM 17099</strain>
    </source>
</reference>
<protein>
    <recommendedName>
        <fullName evidence="3">Type II toxin-antitoxin system HicA family toxin</fullName>
    </recommendedName>
</protein>
<dbReference type="AlphaFoldDB" id="A0A3D9XRX6"/>
<gene>
    <name evidence="1" type="ORF">BDD41_2380</name>
</gene>
<evidence type="ECO:0000313" key="1">
    <source>
        <dbReference type="EMBL" id="REF69669.1"/>
    </source>
</evidence>
<sequence length="92" mass="10590">MQRDDVESALLRKGFQKNNTDHSYYQFFDKNGKKTIVNTKTSFGSRYKTLGSPLVAQMARQCKLTKAQFQQLVECTLSHENYEKILNDGGHI</sequence>
<evidence type="ECO:0008006" key="3">
    <source>
        <dbReference type="Google" id="ProtNLM"/>
    </source>
</evidence>
<dbReference type="EMBL" id="QTUJ01000002">
    <property type="protein sequence ID" value="REF69669.1"/>
    <property type="molecule type" value="Genomic_DNA"/>
</dbReference>
<dbReference type="Proteomes" id="UP000256941">
    <property type="component" value="Unassembled WGS sequence"/>
</dbReference>
<comment type="caution">
    <text evidence="1">The sequence shown here is derived from an EMBL/GenBank/DDBJ whole genome shotgun (WGS) entry which is preliminary data.</text>
</comment>
<proteinExistence type="predicted"/>
<accession>A0A3D9XRX6</accession>
<name>A0A3D9XRX6_PARVE</name>
<organism evidence="1 2">
    <name type="scientific">Paracoccus versutus</name>
    <name type="common">Thiobacillus versutus</name>
    <dbReference type="NCBI Taxonomy" id="34007"/>
    <lineage>
        <taxon>Bacteria</taxon>
        <taxon>Pseudomonadati</taxon>
        <taxon>Pseudomonadota</taxon>
        <taxon>Alphaproteobacteria</taxon>
        <taxon>Rhodobacterales</taxon>
        <taxon>Paracoccaceae</taxon>
        <taxon>Paracoccus</taxon>
    </lineage>
</organism>
<evidence type="ECO:0000313" key="2">
    <source>
        <dbReference type="Proteomes" id="UP000256941"/>
    </source>
</evidence>